<dbReference type="Gene3D" id="3.30.1120.10">
    <property type="match status" value="1"/>
</dbReference>
<dbReference type="RefSeq" id="WP_097442465.1">
    <property type="nucleotide sequence ID" value="NZ_NBWU01000004.1"/>
</dbReference>
<dbReference type="Gene3D" id="3.40.720.10">
    <property type="entry name" value="Alkaline Phosphatase, subunit A"/>
    <property type="match status" value="1"/>
</dbReference>
<comment type="caution">
    <text evidence="6">The sequence shown here is derived from an EMBL/GenBank/DDBJ whole genome shotgun (WGS) entry which is preliminary data.</text>
</comment>
<organism evidence="6 7">
    <name type="scientific">Sediminicola luteus</name>
    <dbReference type="NCBI Taxonomy" id="319238"/>
    <lineage>
        <taxon>Bacteria</taxon>
        <taxon>Pseudomonadati</taxon>
        <taxon>Bacteroidota</taxon>
        <taxon>Flavobacteriia</taxon>
        <taxon>Flavobacteriales</taxon>
        <taxon>Flavobacteriaceae</taxon>
        <taxon>Sediminicola</taxon>
    </lineage>
</organism>
<keyword evidence="3" id="KW-0378">Hydrolase</keyword>
<evidence type="ECO:0000256" key="4">
    <source>
        <dbReference type="ARBA" id="ARBA00022837"/>
    </source>
</evidence>
<evidence type="ECO:0000256" key="1">
    <source>
        <dbReference type="ARBA" id="ARBA00008779"/>
    </source>
</evidence>
<feature type="domain" description="Sulfatase N-terminal" evidence="5">
    <location>
        <begin position="31"/>
        <end position="331"/>
    </location>
</feature>
<keyword evidence="4" id="KW-0106">Calcium</keyword>
<evidence type="ECO:0000256" key="2">
    <source>
        <dbReference type="ARBA" id="ARBA00022723"/>
    </source>
</evidence>
<evidence type="ECO:0000313" key="6">
    <source>
        <dbReference type="EMBL" id="PCE63749.1"/>
    </source>
</evidence>
<proteinExistence type="inferred from homology"/>
<sequence>MAFFPKTWILFLLLFQFSVTGLRAQKNSDRPNIIIFFTDDQGYADVGCYGGNVTTPHLDKLAKEGIRFTDFYVSANVCTPSRAALLTGRYPVRYGLHEAVLFPFSEGGMPTSEYTLAELLGDNGYSTSLVGKWHLGHKAEFMPWNQGFQQFYGVPYSNDMDSHYYAHNDFQSPPLPFYSNQEVIENGPDQRYLTKRYTEAAVKQIKSKSDKPFFMYVAHNMPHTPIHVSPAFEGKSGQGKYADVIMELDWSMGEIVKALKEEGLYENTLILFTSDNGPRLGSAEPLRGKKAETWDGGHRVPAILSWPAGIKGGQIHGGYVNAMDFFPTLASISESDMPKDLKIDGLDLSRKIKKGKLKKLPERPYFFYGRAGELEAVRLGKWKLHRAKTRGWDVKKQGAFTLALYNLEADIAESNNVAAENPKIVAKLQKLISDFESSL</sequence>
<dbReference type="AlphaFoldDB" id="A0A2A4G468"/>
<dbReference type="EMBL" id="NBWU01000004">
    <property type="protein sequence ID" value="PCE63749.1"/>
    <property type="molecule type" value="Genomic_DNA"/>
</dbReference>
<evidence type="ECO:0000256" key="3">
    <source>
        <dbReference type="ARBA" id="ARBA00022801"/>
    </source>
</evidence>
<protein>
    <recommendedName>
        <fullName evidence="5">Sulfatase N-terminal domain-containing protein</fullName>
    </recommendedName>
</protein>
<dbReference type="CDD" id="cd16026">
    <property type="entry name" value="GALNS_like"/>
    <property type="match status" value="1"/>
</dbReference>
<comment type="similarity">
    <text evidence="1">Belongs to the sulfatase family.</text>
</comment>
<dbReference type="InterPro" id="IPR024607">
    <property type="entry name" value="Sulfatase_CS"/>
</dbReference>
<dbReference type="SUPFAM" id="SSF53649">
    <property type="entry name" value="Alkaline phosphatase-like"/>
    <property type="match status" value="1"/>
</dbReference>
<dbReference type="Proteomes" id="UP000219559">
    <property type="component" value="Unassembled WGS sequence"/>
</dbReference>
<dbReference type="GO" id="GO:0004065">
    <property type="term" value="F:arylsulfatase activity"/>
    <property type="evidence" value="ECO:0007669"/>
    <property type="project" value="TreeGrafter"/>
</dbReference>
<evidence type="ECO:0000259" key="5">
    <source>
        <dbReference type="Pfam" id="PF00884"/>
    </source>
</evidence>
<dbReference type="InterPro" id="IPR000917">
    <property type="entry name" value="Sulfatase_N"/>
</dbReference>
<evidence type="ECO:0000313" key="7">
    <source>
        <dbReference type="Proteomes" id="UP000219559"/>
    </source>
</evidence>
<accession>A0A2A4G468</accession>
<dbReference type="GO" id="GO:0046872">
    <property type="term" value="F:metal ion binding"/>
    <property type="evidence" value="ECO:0007669"/>
    <property type="project" value="UniProtKB-KW"/>
</dbReference>
<gene>
    <name evidence="6" type="ORF">B7P33_10770</name>
</gene>
<dbReference type="InterPro" id="IPR017850">
    <property type="entry name" value="Alkaline_phosphatase_core_sf"/>
</dbReference>
<dbReference type="Pfam" id="PF00884">
    <property type="entry name" value="Sulfatase"/>
    <property type="match status" value="1"/>
</dbReference>
<keyword evidence="2" id="KW-0479">Metal-binding</keyword>
<reference evidence="6 7" key="1">
    <citation type="submission" date="2017-04" db="EMBL/GenBank/DDBJ databases">
        <title>A new member of the family Flavobacteriaceae isolated from ascidians.</title>
        <authorList>
            <person name="Chen L."/>
        </authorList>
    </citation>
    <scope>NUCLEOTIDE SEQUENCE [LARGE SCALE GENOMIC DNA]</scope>
    <source>
        <strain evidence="6 7">HQA918</strain>
    </source>
</reference>
<dbReference type="InterPro" id="IPR050738">
    <property type="entry name" value="Sulfatase"/>
</dbReference>
<keyword evidence="7" id="KW-1185">Reference proteome</keyword>
<dbReference type="PANTHER" id="PTHR42693:SF53">
    <property type="entry name" value="ENDO-4-O-SULFATASE"/>
    <property type="match status" value="1"/>
</dbReference>
<dbReference type="PANTHER" id="PTHR42693">
    <property type="entry name" value="ARYLSULFATASE FAMILY MEMBER"/>
    <property type="match status" value="1"/>
</dbReference>
<dbReference type="OrthoDB" id="9764377at2"/>
<dbReference type="PROSITE" id="PS00149">
    <property type="entry name" value="SULFATASE_2"/>
    <property type="match status" value="1"/>
</dbReference>
<name>A0A2A4G468_9FLAO</name>